<keyword evidence="1" id="KW-1133">Transmembrane helix</keyword>
<dbReference type="Proteomes" id="UP000230759">
    <property type="component" value="Unassembled WGS sequence"/>
</dbReference>
<evidence type="ECO:0000256" key="1">
    <source>
        <dbReference type="SAM" id="Phobius"/>
    </source>
</evidence>
<keyword evidence="1" id="KW-0812">Transmembrane</keyword>
<reference evidence="2 3" key="1">
    <citation type="submission" date="2017-09" db="EMBL/GenBank/DDBJ databases">
        <title>Depth-based differentiation of microbial function through sediment-hosted aquifers and enrichment of novel symbionts in the deep terrestrial subsurface.</title>
        <authorList>
            <person name="Probst A.J."/>
            <person name="Ladd B."/>
            <person name="Jarett J.K."/>
            <person name="Geller-Mcgrath D.E."/>
            <person name="Sieber C.M."/>
            <person name="Emerson J.B."/>
            <person name="Anantharaman K."/>
            <person name="Thomas B.C."/>
            <person name="Malmstrom R."/>
            <person name="Stieglmeier M."/>
            <person name="Klingl A."/>
            <person name="Woyke T."/>
            <person name="Ryan C.M."/>
            <person name="Banfield J.F."/>
        </authorList>
    </citation>
    <scope>NUCLEOTIDE SEQUENCE [LARGE SCALE GENOMIC DNA]</scope>
    <source>
        <strain evidence="2">CG22_combo_CG10-13_8_21_14_all_45_10</strain>
    </source>
</reference>
<gene>
    <name evidence="2" type="ORF">COX04_00055</name>
</gene>
<evidence type="ECO:0000313" key="3">
    <source>
        <dbReference type="Proteomes" id="UP000230759"/>
    </source>
</evidence>
<dbReference type="EMBL" id="PCSV01000002">
    <property type="protein sequence ID" value="PIP57342.1"/>
    <property type="molecule type" value="Genomic_DNA"/>
</dbReference>
<accession>A0A2H0BI36</accession>
<keyword evidence="1" id="KW-0472">Membrane</keyword>
<feature type="transmembrane region" description="Helical" evidence="1">
    <location>
        <begin position="131"/>
        <end position="152"/>
    </location>
</feature>
<protein>
    <submittedName>
        <fullName evidence="2">Uncharacterized protein</fullName>
    </submittedName>
</protein>
<name>A0A2H0BI36_9BACT</name>
<feature type="transmembrane region" description="Helical" evidence="1">
    <location>
        <begin position="84"/>
        <end position="110"/>
    </location>
</feature>
<comment type="caution">
    <text evidence="2">The sequence shown here is derived from an EMBL/GenBank/DDBJ whole genome shotgun (WGS) entry which is preliminary data.</text>
</comment>
<organism evidence="2 3">
    <name type="scientific">Candidatus Woesebacteria bacterium CG22_combo_CG10-13_8_21_14_all_45_10</name>
    <dbReference type="NCBI Taxonomy" id="1975060"/>
    <lineage>
        <taxon>Bacteria</taxon>
        <taxon>Candidatus Woeseibacteriota</taxon>
    </lineage>
</organism>
<sequence>MLEMPHVLVGAAIATAIPNPAISIPLALASHVLLDRIPHWNPHFYTETQKYGQPTPKSTAIAIVDSAAALTAGLFLAARFLPNYGGAISVIAACLASVLSDQIKMPYFFFKQRTGFFKFWTNLERSWQVEASFIPGIITQILISLAALWWILV</sequence>
<evidence type="ECO:0000313" key="2">
    <source>
        <dbReference type="EMBL" id="PIP57342.1"/>
    </source>
</evidence>
<dbReference type="AlphaFoldDB" id="A0A2H0BI36"/>
<proteinExistence type="predicted"/>